<dbReference type="Proteomes" id="UP000054279">
    <property type="component" value="Unassembled WGS sequence"/>
</dbReference>
<reference evidence="3 4" key="1">
    <citation type="submission" date="2014-06" db="EMBL/GenBank/DDBJ databases">
        <title>Evolutionary Origins and Diversification of the Mycorrhizal Mutualists.</title>
        <authorList>
            <consortium name="DOE Joint Genome Institute"/>
            <consortium name="Mycorrhizal Genomics Consortium"/>
            <person name="Kohler A."/>
            <person name="Kuo A."/>
            <person name="Nagy L.G."/>
            <person name="Floudas D."/>
            <person name="Copeland A."/>
            <person name="Barry K.W."/>
            <person name="Cichocki N."/>
            <person name="Veneault-Fourrey C."/>
            <person name="LaButti K."/>
            <person name="Lindquist E.A."/>
            <person name="Lipzen A."/>
            <person name="Lundell T."/>
            <person name="Morin E."/>
            <person name="Murat C."/>
            <person name="Riley R."/>
            <person name="Ohm R."/>
            <person name="Sun H."/>
            <person name="Tunlid A."/>
            <person name="Henrissat B."/>
            <person name="Grigoriev I.V."/>
            <person name="Hibbett D.S."/>
            <person name="Martin F."/>
        </authorList>
    </citation>
    <scope>NUCLEOTIDE SEQUENCE [LARGE SCALE GENOMIC DNA]</scope>
    <source>
        <strain evidence="3 4">SS14</strain>
    </source>
</reference>
<evidence type="ECO:0000313" key="4">
    <source>
        <dbReference type="Proteomes" id="UP000054279"/>
    </source>
</evidence>
<keyword evidence="2" id="KW-0812">Transmembrane</keyword>
<evidence type="ECO:0000256" key="2">
    <source>
        <dbReference type="SAM" id="Phobius"/>
    </source>
</evidence>
<keyword evidence="4" id="KW-1185">Reference proteome</keyword>
<feature type="compositionally biased region" description="Polar residues" evidence="1">
    <location>
        <begin position="11"/>
        <end position="26"/>
    </location>
</feature>
<organism evidence="3 4">
    <name type="scientific">Sphaerobolus stellatus (strain SS14)</name>
    <dbReference type="NCBI Taxonomy" id="990650"/>
    <lineage>
        <taxon>Eukaryota</taxon>
        <taxon>Fungi</taxon>
        <taxon>Dikarya</taxon>
        <taxon>Basidiomycota</taxon>
        <taxon>Agaricomycotina</taxon>
        <taxon>Agaricomycetes</taxon>
        <taxon>Phallomycetidae</taxon>
        <taxon>Geastrales</taxon>
        <taxon>Sphaerobolaceae</taxon>
        <taxon>Sphaerobolus</taxon>
    </lineage>
</organism>
<dbReference type="AlphaFoldDB" id="A0A0C9V246"/>
<feature type="region of interest" description="Disordered" evidence="1">
    <location>
        <begin position="1"/>
        <end position="30"/>
    </location>
</feature>
<dbReference type="HOGENOM" id="CLU_2307837_0_0_1"/>
<evidence type="ECO:0000313" key="3">
    <source>
        <dbReference type="EMBL" id="KIJ31560.1"/>
    </source>
</evidence>
<sequence length="100" mass="10901">MTGKRVHQVKTETLVTATDDPATSSDAFPGHEETAINQSQEVKPYPSAKISAWQTGITAVLQVTFIAIITLLLNSTREIAIDTDIRHPPTLGILHLRLKA</sequence>
<accession>A0A0C9V246</accession>
<protein>
    <submittedName>
        <fullName evidence="3">Uncharacterized protein</fullName>
    </submittedName>
</protein>
<name>A0A0C9V246_SPHS4</name>
<keyword evidence="2" id="KW-0472">Membrane</keyword>
<proteinExistence type="predicted"/>
<evidence type="ECO:0000256" key="1">
    <source>
        <dbReference type="SAM" id="MobiDB-lite"/>
    </source>
</evidence>
<feature type="transmembrane region" description="Helical" evidence="2">
    <location>
        <begin position="52"/>
        <end position="73"/>
    </location>
</feature>
<dbReference type="EMBL" id="KN837240">
    <property type="protein sequence ID" value="KIJ31560.1"/>
    <property type="molecule type" value="Genomic_DNA"/>
</dbReference>
<gene>
    <name evidence="3" type="ORF">M422DRAFT_266700</name>
</gene>
<keyword evidence="2" id="KW-1133">Transmembrane helix</keyword>